<dbReference type="eggNOG" id="KOG1212">
    <property type="taxonomic scope" value="Eukaryota"/>
</dbReference>
<feature type="domain" description="Amidase" evidence="7">
    <location>
        <begin position="102"/>
        <end position="555"/>
    </location>
</feature>
<evidence type="ECO:0000256" key="4">
    <source>
        <dbReference type="ARBA" id="ARBA00022801"/>
    </source>
</evidence>
<feature type="active site" description="Acyl-ester intermediate" evidence="5">
    <location>
        <position position="257"/>
    </location>
</feature>
<reference evidence="8 9" key="1">
    <citation type="submission" date="2013-02" db="EMBL/GenBank/DDBJ databases">
        <title>Genome sequence of Candida maltosa Xu316, a potential industrial strain for xylitol and ethanol production.</title>
        <authorList>
            <person name="Yu J."/>
            <person name="Wang Q."/>
            <person name="Geng X."/>
            <person name="Bao W."/>
            <person name="He P."/>
            <person name="Cai J."/>
        </authorList>
    </citation>
    <scope>NUCLEOTIDE SEQUENCE [LARGE SCALE GENOMIC DNA]</scope>
    <source>
        <strain evidence="9">Xu316</strain>
    </source>
</reference>
<dbReference type="GO" id="GO:0004040">
    <property type="term" value="F:amidase activity"/>
    <property type="evidence" value="ECO:0007669"/>
    <property type="project" value="UniProtKB-EC"/>
</dbReference>
<dbReference type="Gene3D" id="3.90.1300.10">
    <property type="entry name" value="Amidase signature (AS) domain"/>
    <property type="match status" value="1"/>
</dbReference>
<dbReference type="PANTHER" id="PTHR46072:SF4">
    <property type="entry name" value="AMIDASE C550.07-RELATED"/>
    <property type="match status" value="1"/>
</dbReference>
<evidence type="ECO:0000256" key="1">
    <source>
        <dbReference type="ARBA" id="ARBA00001311"/>
    </source>
</evidence>
<feature type="active site" description="Charge relay system" evidence="5">
    <location>
        <position position="233"/>
    </location>
</feature>
<evidence type="ECO:0000256" key="5">
    <source>
        <dbReference type="PIRSR" id="PIRSR001221-1"/>
    </source>
</evidence>
<comment type="catalytic activity">
    <reaction evidence="1">
        <text>a monocarboxylic acid amide + H2O = a monocarboxylate + NH4(+)</text>
        <dbReference type="Rhea" id="RHEA:12020"/>
        <dbReference type="ChEBI" id="CHEBI:15377"/>
        <dbReference type="ChEBI" id="CHEBI:28938"/>
        <dbReference type="ChEBI" id="CHEBI:35757"/>
        <dbReference type="ChEBI" id="CHEBI:83628"/>
        <dbReference type="EC" id="3.5.1.4"/>
    </reaction>
</comment>
<evidence type="ECO:0000256" key="2">
    <source>
        <dbReference type="ARBA" id="ARBA00009199"/>
    </source>
</evidence>
<organism evidence="8 9">
    <name type="scientific">Candida maltosa (strain Xu316)</name>
    <name type="common">Yeast</name>
    <dbReference type="NCBI Taxonomy" id="1245528"/>
    <lineage>
        <taxon>Eukaryota</taxon>
        <taxon>Fungi</taxon>
        <taxon>Dikarya</taxon>
        <taxon>Ascomycota</taxon>
        <taxon>Saccharomycotina</taxon>
        <taxon>Pichiomycetes</taxon>
        <taxon>Debaryomycetaceae</taxon>
        <taxon>Candida/Lodderomyces clade</taxon>
        <taxon>Candida</taxon>
    </lineage>
</organism>
<dbReference type="InterPro" id="IPR036928">
    <property type="entry name" value="AS_sf"/>
</dbReference>
<dbReference type="InterPro" id="IPR023631">
    <property type="entry name" value="Amidase_dom"/>
</dbReference>
<comment type="similarity">
    <text evidence="2">Belongs to the amidase family.</text>
</comment>
<dbReference type="SUPFAM" id="SSF75304">
    <property type="entry name" value="Amidase signature (AS) enzymes"/>
    <property type="match status" value="1"/>
</dbReference>
<feature type="active site" description="Charge relay system" evidence="5">
    <location>
        <position position="158"/>
    </location>
</feature>
<dbReference type="OrthoDB" id="6428749at2759"/>
<dbReference type="Pfam" id="PF01425">
    <property type="entry name" value="Amidase"/>
    <property type="match status" value="1"/>
</dbReference>
<dbReference type="EMBL" id="AOGT01001483">
    <property type="protein sequence ID" value="EMG47576.1"/>
    <property type="molecule type" value="Genomic_DNA"/>
</dbReference>
<dbReference type="HOGENOM" id="CLU_009600_9_2_1"/>
<keyword evidence="4" id="KW-0378">Hydrolase</keyword>
<proteinExistence type="inferred from homology"/>
<dbReference type="AlphaFoldDB" id="M3IMH8"/>
<dbReference type="InterPro" id="IPR020556">
    <property type="entry name" value="Amidase_CS"/>
</dbReference>
<feature type="binding site" evidence="6">
    <location>
        <position position="233"/>
    </location>
    <ligand>
        <name>substrate</name>
    </ligand>
</feature>
<gene>
    <name evidence="8" type="ORF">G210_2016</name>
</gene>
<evidence type="ECO:0000313" key="8">
    <source>
        <dbReference type="EMBL" id="EMG47576.1"/>
    </source>
</evidence>
<dbReference type="STRING" id="1245528.M3IMH8"/>
<comment type="caution">
    <text evidence="8">The sequence shown here is derived from an EMBL/GenBank/DDBJ whole genome shotgun (WGS) entry which is preliminary data.</text>
</comment>
<evidence type="ECO:0000256" key="6">
    <source>
        <dbReference type="PIRSR" id="PIRSR001221-2"/>
    </source>
</evidence>
<dbReference type="PIRSF" id="PIRSF001221">
    <property type="entry name" value="Amidase_fungi"/>
    <property type="match status" value="1"/>
</dbReference>
<feature type="binding site" evidence="6">
    <location>
        <begin position="254"/>
        <end position="257"/>
    </location>
    <ligand>
        <name>substrate</name>
    </ligand>
</feature>
<evidence type="ECO:0000313" key="9">
    <source>
        <dbReference type="Proteomes" id="UP000011777"/>
    </source>
</evidence>
<dbReference type="PROSITE" id="PS00571">
    <property type="entry name" value="AMIDASES"/>
    <property type="match status" value="1"/>
</dbReference>
<dbReference type="Proteomes" id="UP000011777">
    <property type="component" value="Unassembled WGS sequence"/>
</dbReference>
<evidence type="ECO:0000256" key="3">
    <source>
        <dbReference type="ARBA" id="ARBA00012922"/>
    </source>
</evidence>
<feature type="binding site" evidence="6">
    <location>
        <position position="207"/>
    </location>
    <ligand>
        <name>substrate</name>
    </ligand>
</feature>
<keyword evidence="9" id="KW-1185">Reference proteome</keyword>
<evidence type="ECO:0000259" key="7">
    <source>
        <dbReference type="Pfam" id="PF01425"/>
    </source>
</evidence>
<dbReference type="PANTHER" id="PTHR46072">
    <property type="entry name" value="AMIDASE-RELATED-RELATED"/>
    <property type="match status" value="1"/>
</dbReference>
<dbReference type="EC" id="3.5.1.4" evidence="3"/>
<accession>M3IMH8</accession>
<dbReference type="OMA" id="GAKCSVI"/>
<name>M3IMH8_CANMX</name>
<sequence length="575" mass="64290">MSTLFESLLTTDPLDNYEDIDKYTTHWLPKIEQYRQNLVDAIPEKYTVELPQSTDKLIQDQFNAVDYLYKEKLLTPEEFAITDLPTVELVAKIASGELTSVEVFEAYAHRAVLAHQFTNCAMELFIAEGLKQAEERDAYFKEHGKTVGPLHGVPISLKEHFGYEAKVTHSGYVSRLDNISSEHCVTVNILEKLGAVFYIRTTEPQSLMHLDSYNNITGFTKNPYNLLLSSGGSSSGEGAVVGFGGSSMGVGTDIGGSIRGPAAFSGCFGLRPTSQRTSLSGVGCSDPGAESILAVLGPLARSVDDIDLWMKSYLNQGNPWELDSSCLRMEWRDVAKPKPETMTVAVMRDDGLVRVSPPIRRGIQYVVDKLKQNGVKVIEFTPIKTDVAYKLINKLYNCDGNAGQRKVLSDSGEPLGKLTKWFLNYGKGAKILGISEINRLNIIKHELRDEYNKYLVDNKVDFILSPTYNNVAPHSGEVYNWSYTALWNILDLPTLVFPTGLYQDPKVDKWTEEDLKYEFRSPLEQMENENYHPDQFIGAPIGLQLSGKKYFDEEVVAAGKTIVDILEVDLFKNIL</sequence>
<protein>
    <recommendedName>
        <fullName evidence="3">amidase</fullName>
        <ecNumber evidence="3">3.5.1.4</ecNumber>
    </recommendedName>
</protein>